<dbReference type="InterPro" id="IPR003423">
    <property type="entry name" value="OMP_efflux"/>
</dbReference>
<dbReference type="KEGG" id="saqt:GJV85_05175"/>
<evidence type="ECO:0000256" key="5">
    <source>
        <dbReference type="ARBA" id="ARBA00022692"/>
    </source>
</evidence>
<reference evidence="9" key="2">
    <citation type="submission" date="2021-04" db="EMBL/GenBank/DDBJ databases">
        <title>Isolation and characterization of a novel species of the genus Sulfurimonas.</title>
        <authorList>
            <person name="Fukui M."/>
        </authorList>
    </citation>
    <scope>NUCLEOTIDE SEQUENCE</scope>
    <source>
        <strain evidence="9">H1576</strain>
    </source>
</reference>
<dbReference type="RefSeq" id="WP_207562803.1">
    <property type="nucleotide sequence ID" value="NZ_CP046072.1"/>
</dbReference>
<proteinExistence type="inferred from homology"/>
<dbReference type="SUPFAM" id="SSF56954">
    <property type="entry name" value="Outer membrane efflux proteins (OEP)"/>
    <property type="match status" value="1"/>
</dbReference>
<dbReference type="AlphaFoldDB" id="A0A975AZM7"/>
<dbReference type="Pfam" id="PF00691">
    <property type="entry name" value="OmpA"/>
    <property type="match status" value="1"/>
</dbReference>
<dbReference type="PANTHER" id="PTHR30026:SF22">
    <property type="entry name" value="OUTER MEMBRANE EFFLUX PROTEIN"/>
    <property type="match status" value="1"/>
</dbReference>
<keyword evidence="3" id="KW-0813">Transport</keyword>
<dbReference type="GO" id="GO:0015288">
    <property type="term" value="F:porin activity"/>
    <property type="evidence" value="ECO:0007669"/>
    <property type="project" value="TreeGrafter"/>
</dbReference>
<keyword evidence="5" id="KW-0812">Transmembrane</keyword>
<dbReference type="InterPro" id="IPR036737">
    <property type="entry name" value="OmpA-like_sf"/>
</dbReference>
<dbReference type="InterPro" id="IPR051906">
    <property type="entry name" value="TolC-like"/>
</dbReference>
<dbReference type="Gene3D" id="3.30.1330.60">
    <property type="entry name" value="OmpA-like domain"/>
    <property type="match status" value="1"/>
</dbReference>
<dbReference type="GO" id="GO:1990281">
    <property type="term" value="C:efflux pump complex"/>
    <property type="evidence" value="ECO:0007669"/>
    <property type="project" value="TreeGrafter"/>
</dbReference>
<evidence type="ECO:0000313" key="9">
    <source>
        <dbReference type="EMBL" id="QSZ41521.1"/>
    </source>
</evidence>
<dbReference type="Proteomes" id="UP000671852">
    <property type="component" value="Chromosome"/>
</dbReference>
<dbReference type="SUPFAM" id="SSF103088">
    <property type="entry name" value="OmpA-like"/>
    <property type="match status" value="1"/>
</dbReference>
<evidence type="ECO:0000256" key="1">
    <source>
        <dbReference type="ARBA" id="ARBA00004442"/>
    </source>
</evidence>
<comment type="subcellular location">
    <subcellularLocation>
        <location evidence="1">Cell outer membrane</location>
    </subcellularLocation>
</comment>
<organism evidence="9 10">
    <name type="scientific">Sulfurimonas aquatica</name>
    <dbReference type="NCBI Taxonomy" id="2672570"/>
    <lineage>
        <taxon>Bacteria</taxon>
        <taxon>Pseudomonadati</taxon>
        <taxon>Campylobacterota</taxon>
        <taxon>Epsilonproteobacteria</taxon>
        <taxon>Campylobacterales</taxon>
        <taxon>Sulfurimonadaceae</taxon>
        <taxon>Sulfurimonas</taxon>
    </lineage>
</organism>
<gene>
    <name evidence="9" type="ORF">GJV85_05175</name>
</gene>
<dbReference type="GO" id="GO:0009279">
    <property type="term" value="C:cell outer membrane"/>
    <property type="evidence" value="ECO:0007669"/>
    <property type="project" value="UniProtKB-SubCell"/>
</dbReference>
<protein>
    <submittedName>
        <fullName evidence="9">TolC family outer membrane protein</fullName>
    </submittedName>
</protein>
<evidence type="ECO:0000256" key="4">
    <source>
        <dbReference type="ARBA" id="ARBA00022452"/>
    </source>
</evidence>
<comment type="similarity">
    <text evidence="2">Belongs to the outer membrane factor (OMF) (TC 1.B.17) family.</text>
</comment>
<dbReference type="Pfam" id="PF02321">
    <property type="entry name" value="OEP"/>
    <property type="match status" value="2"/>
</dbReference>
<name>A0A975AZM7_9BACT</name>
<dbReference type="EMBL" id="CP046072">
    <property type="protein sequence ID" value="QSZ41521.1"/>
    <property type="molecule type" value="Genomic_DNA"/>
</dbReference>
<feature type="domain" description="OmpA-like" evidence="8">
    <location>
        <begin position="497"/>
        <end position="588"/>
    </location>
</feature>
<evidence type="ECO:0000256" key="7">
    <source>
        <dbReference type="ARBA" id="ARBA00023237"/>
    </source>
</evidence>
<evidence type="ECO:0000259" key="8">
    <source>
        <dbReference type="Pfam" id="PF00691"/>
    </source>
</evidence>
<evidence type="ECO:0000256" key="3">
    <source>
        <dbReference type="ARBA" id="ARBA00022448"/>
    </source>
</evidence>
<dbReference type="InterPro" id="IPR010130">
    <property type="entry name" value="T1SS_OMP_TolC"/>
</dbReference>
<keyword evidence="7" id="KW-0998">Cell outer membrane</keyword>
<keyword evidence="6" id="KW-0472">Membrane</keyword>
<dbReference type="GO" id="GO:0015562">
    <property type="term" value="F:efflux transmembrane transporter activity"/>
    <property type="evidence" value="ECO:0007669"/>
    <property type="project" value="InterPro"/>
</dbReference>
<keyword evidence="4" id="KW-1134">Transmembrane beta strand</keyword>
<dbReference type="InterPro" id="IPR006665">
    <property type="entry name" value="OmpA-like"/>
</dbReference>
<reference evidence="9" key="1">
    <citation type="submission" date="2019-11" db="EMBL/GenBank/DDBJ databases">
        <authorList>
            <person name="Kojima H."/>
        </authorList>
    </citation>
    <scope>NUCLEOTIDE SEQUENCE</scope>
    <source>
        <strain evidence="9">H1576</strain>
    </source>
</reference>
<dbReference type="PANTHER" id="PTHR30026">
    <property type="entry name" value="OUTER MEMBRANE PROTEIN TOLC"/>
    <property type="match status" value="1"/>
</dbReference>
<keyword evidence="10" id="KW-1185">Reference proteome</keyword>
<evidence type="ECO:0000313" key="10">
    <source>
        <dbReference type="Proteomes" id="UP000671852"/>
    </source>
</evidence>
<dbReference type="NCBIfam" id="TIGR01844">
    <property type="entry name" value="type_I_sec_TolC"/>
    <property type="match status" value="1"/>
</dbReference>
<accession>A0A975AZM7</accession>
<sequence length="596" mass="67469">MIKKIILSCVATLSLLQAQTLRQSVEVVLDTNPIVLERLSNFRETSKDLSIARAEYLPTLDLVSSLGYEATDNENSNILAKDTSLTYYENSLTLMLNLFDGFSTNRKVDYQKARIVAAAYNFIEKANDTAFETTRRYIEVIKQRELLGTAKENVSINEEIFAKVKELYNAGLTTKSEMRKIESSLFLARSNLVVQENNTIDAVFNFKKNYGERIDLDTLEIPSFNVLLPKTLNEATAYAVRNNPSIMVSQYNIKSSQHLKRQKEKNYYPKIDAMVQQNLDKNTYGLEDERNRFRAGLVLTYNLYRGGADADTVSKAVSTIYRDVQTKNELQRQIIEGLELSWSAYTMIEKQLIELLRYRDFSIETLDLYKEEYDIGRRTLLDLLSAQNDLINAKSQIIRANYDSLFAKYRILDSMGLLVAGIMGNDYKYMERVGIVGVDAVENEDTLPVNYDNDKDNIPMLTDMCQASAVDSDVLSNGCVNRSSNFSKVKHFGLIQFDRDENNVSSIDALNSVISQLIENNENLSRVLVMAHASSTSDRKNDLNASKSYANMVKNSIVDAGIDDKLIKVVSDGSNAPISSDESLNDRVNIIMYLKQ</sequence>
<evidence type="ECO:0000256" key="2">
    <source>
        <dbReference type="ARBA" id="ARBA00007613"/>
    </source>
</evidence>
<evidence type="ECO:0000256" key="6">
    <source>
        <dbReference type="ARBA" id="ARBA00023136"/>
    </source>
</evidence>
<dbReference type="Gene3D" id="1.20.1600.10">
    <property type="entry name" value="Outer membrane efflux proteins (OEP)"/>
    <property type="match status" value="1"/>
</dbReference>